<evidence type="ECO:0000259" key="3">
    <source>
        <dbReference type="Pfam" id="PF08030"/>
    </source>
</evidence>
<accession>K0RJA2</accession>
<dbReference type="SUPFAM" id="SSF52343">
    <property type="entry name" value="Ferredoxin reductase-like, C-terminal NADP-linked domain"/>
    <property type="match status" value="1"/>
</dbReference>
<protein>
    <submittedName>
        <fullName evidence="4">Ferric reductase</fullName>
    </submittedName>
</protein>
<dbReference type="InterPro" id="IPR013121">
    <property type="entry name" value="Fe_red_NAD-bd_6"/>
</dbReference>
<feature type="transmembrane region" description="Helical" evidence="2">
    <location>
        <begin position="541"/>
        <end position="558"/>
    </location>
</feature>
<feature type="domain" description="Ferric reductase NAD binding" evidence="3">
    <location>
        <begin position="413"/>
        <end position="506"/>
    </location>
</feature>
<keyword evidence="2" id="KW-0472">Membrane</keyword>
<dbReference type="InterPro" id="IPR039261">
    <property type="entry name" value="FNR_nucleotide-bd"/>
</dbReference>
<comment type="caution">
    <text evidence="4">The sequence shown here is derived from an EMBL/GenBank/DDBJ whole genome shotgun (WGS) entry which is preliminary data.</text>
</comment>
<dbReference type="InterPro" id="IPR050369">
    <property type="entry name" value="RBOH/FRE"/>
</dbReference>
<feature type="transmembrane region" description="Helical" evidence="2">
    <location>
        <begin position="132"/>
        <end position="156"/>
    </location>
</feature>
<dbReference type="GO" id="GO:0005886">
    <property type="term" value="C:plasma membrane"/>
    <property type="evidence" value="ECO:0007669"/>
    <property type="project" value="TreeGrafter"/>
</dbReference>
<dbReference type="GO" id="GO:0016491">
    <property type="term" value="F:oxidoreductase activity"/>
    <property type="evidence" value="ECO:0007669"/>
    <property type="project" value="UniProtKB-KW"/>
</dbReference>
<feature type="transmembrane region" description="Helical" evidence="2">
    <location>
        <begin position="95"/>
        <end position="112"/>
    </location>
</feature>
<dbReference type="PANTHER" id="PTHR11972">
    <property type="entry name" value="NADPH OXIDASE"/>
    <property type="match status" value="1"/>
</dbReference>
<sequence length="714" mass="79947">MQQPEAPNGDDKRHHSHGRGGDFDRIHIIHDKLFFYGLALPIALLTVFGLFVRDTNHEKSGGGAAYTTSEDGDGVNKSRVLVNTAGEGDVNVKKWTLIWFILPLYLIFLEGARGHGVFHASERQATRHESLYVRVCMSMMSVSGYAATWALALFLIPVTKHSPILDCLRVTPIQALAFHRISGWVGFWNSVLHGFLHLRHLMDVLNRNHGRSNWEQFKWLVVPEEWGKCLATQSPWIFVRGQAPYYQGSDAEANQCWLSLGMTSCALILIPNLVYYLSFNIPVYLDRLGSRWSKKSALTEAILIPGGCIELTFAAKEEPKRHESSYVHVFCPEVSMISHPFSAFSPACLMDADATPGNHSTKSILLRSESSFTDKLKHALLSPAEGQKNMPTIQFDSFYAGSFDWIGQAMNTHDKILIFAGGVGITPFLDFLPALQNSIRLRSQQEPYGQTAGPEAVHLHWCTRDVKLASYVWYKYLCHHICTWENDPDCRGKLRVHFHLTRLHSSVEGGEELLEDTGFISAKTVHLQDSQVLVQDMGRRLLPCFLVASGILLHWWWYTQFTIKDQYRRNNLVIRSHPVIFSTLLAVVVWAVVEVLYCYKCDQGQYSILSAANEANKEASHQEDEETTLVESSVSDSSFSTYNSVGSLKIKINTGDVVAVSGGRPSISGIAHGIVETKKPGVYTCGPQSLLNAVKSIVGKECKNCAFYEEDSEM</sequence>
<keyword evidence="2" id="KW-1133">Transmembrane helix</keyword>
<keyword evidence="5" id="KW-1185">Reference proteome</keyword>
<dbReference type="Pfam" id="PF08030">
    <property type="entry name" value="NAD_binding_6"/>
    <property type="match status" value="1"/>
</dbReference>
<dbReference type="AlphaFoldDB" id="K0RJA2"/>
<gene>
    <name evidence="4" type="ORF">THAOC_27289</name>
</gene>
<dbReference type="Proteomes" id="UP000266841">
    <property type="component" value="Unassembled WGS sequence"/>
</dbReference>
<evidence type="ECO:0000256" key="2">
    <source>
        <dbReference type="SAM" id="Phobius"/>
    </source>
</evidence>
<evidence type="ECO:0000313" key="5">
    <source>
        <dbReference type="Proteomes" id="UP000266841"/>
    </source>
</evidence>
<dbReference type="Gene3D" id="3.40.50.80">
    <property type="entry name" value="Nucleotide-binding domain of ferredoxin-NADP reductase (FNR) module"/>
    <property type="match status" value="1"/>
</dbReference>
<dbReference type="eggNOG" id="ENOG502T07Z">
    <property type="taxonomic scope" value="Eukaryota"/>
</dbReference>
<evidence type="ECO:0000256" key="1">
    <source>
        <dbReference type="ARBA" id="ARBA00023002"/>
    </source>
</evidence>
<keyword evidence="2" id="KW-0812">Transmembrane</keyword>
<dbReference type="OrthoDB" id="47096at2759"/>
<keyword evidence="1" id="KW-0560">Oxidoreductase</keyword>
<proteinExistence type="predicted"/>
<feature type="transmembrane region" description="Helical" evidence="2">
    <location>
        <begin position="578"/>
        <end position="599"/>
    </location>
</feature>
<feature type="transmembrane region" description="Helical" evidence="2">
    <location>
        <begin position="256"/>
        <end position="277"/>
    </location>
</feature>
<name>K0RJA2_THAOC</name>
<feature type="transmembrane region" description="Helical" evidence="2">
    <location>
        <begin position="33"/>
        <end position="52"/>
    </location>
</feature>
<organism evidence="4 5">
    <name type="scientific">Thalassiosira oceanica</name>
    <name type="common">Marine diatom</name>
    <dbReference type="NCBI Taxonomy" id="159749"/>
    <lineage>
        <taxon>Eukaryota</taxon>
        <taxon>Sar</taxon>
        <taxon>Stramenopiles</taxon>
        <taxon>Ochrophyta</taxon>
        <taxon>Bacillariophyta</taxon>
        <taxon>Coscinodiscophyceae</taxon>
        <taxon>Thalassiosirophycidae</taxon>
        <taxon>Thalassiosirales</taxon>
        <taxon>Thalassiosiraceae</taxon>
        <taxon>Thalassiosira</taxon>
    </lineage>
</organism>
<dbReference type="EMBL" id="AGNL01038069">
    <property type="protein sequence ID" value="EJK53300.1"/>
    <property type="molecule type" value="Genomic_DNA"/>
</dbReference>
<evidence type="ECO:0000313" key="4">
    <source>
        <dbReference type="EMBL" id="EJK53300.1"/>
    </source>
</evidence>
<reference evidence="4 5" key="1">
    <citation type="journal article" date="2012" name="Genome Biol.">
        <title>Genome and low-iron response of an oceanic diatom adapted to chronic iron limitation.</title>
        <authorList>
            <person name="Lommer M."/>
            <person name="Specht M."/>
            <person name="Roy A.S."/>
            <person name="Kraemer L."/>
            <person name="Andreson R."/>
            <person name="Gutowska M.A."/>
            <person name="Wolf J."/>
            <person name="Bergner S.V."/>
            <person name="Schilhabel M.B."/>
            <person name="Klostermeier U.C."/>
            <person name="Beiko R.G."/>
            <person name="Rosenstiel P."/>
            <person name="Hippler M."/>
            <person name="Laroche J."/>
        </authorList>
    </citation>
    <scope>NUCLEOTIDE SEQUENCE [LARGE SCALE GENOMIC DNA]</scope>
    <source>
        <strain evidence="4 5">CCMP1005</strain>
    </source>
</reference>